<keyword evidence="2" id="KW-1133">Transmembrane helix</keyword>
<evidence type="ECO:0000256" key="1">
    <source>
        <dbReference type="SAM" id="Coils"/>
    </source>
</evidence>
<sequence length="216" mass="23984">YAWIMVVVFCVGVPGGCFLLLWRQRDKINVSEETRKKDKSLDSIRSLFENYKPEHWYWEPVEMTRRIFMTGFLVVLARGSFAQIVVCLGVSMVALTLLITRSPFLRGNDNLVAEAMYTQIIITLLLCVLVKSSAASAEELRATFEATAAAKAAEADALRAETDELKTNVAARVQTLRVSVAAETGKLLAKVASAEERAERAEGEVSVLRQRVRDVA</sequence>
<dbReference type="Proteomes" id="UP001165060">
    <property type="component" value="Unassembled WGS sequence"/>
</dbReference>
<protein>
    <submittedName>
        <fullName evidence="3">Uncharacterized protein</fullName>
    </submittedName>
</protein>
<evidence type="ECO:0000256" key="2">
    <source>
        <dbReference type="SAM" id="Phobius"/>
    </source>
</evidence>
<dbReference type="PANTHER" id="PTHR11319">
    <property type="entry name" value="G PROTEIN-COUPLED RECEPTOR-RELATED"/>
    <property type="match status" value="1"/>
</dbReference>
<feature type="transmembrane region" description="Helical" evidence="2">
    <location>
        <begin position="111"/>
        <end position="130"/>
    </location>
</feature>
<feature type="transmembrane region" description="Helical" evidence="2">
    <location>
        <begin position="72"/>
        <end position="99"/>
    </location>
</feature>
<keyword evidence="2" id="KW-0472">Membrane</keyword>
<feature type="transmembrane region" description="Helical" evidence="2">
    <location>
        <begin position="6"/>
        <end position="22"/>
    </location>
</feature>
<keyword evidence="4" id="KW-1185">Reference proteome</keyword>
<keyword evidence="2" id="KW-0812">Transmembrane</keyword>
<evidence type="ECO:0000313" key="3">
    <source>
        <dbReference type="EMBL" id="GMI26089.1"/>
    </source>
</evidence>
<comment type="caution">
    <text evidence="3">The sequence shown here is derived from an EMBL/GenBank/DDBJ whole genome shotgun (WGS) entry which is preliminary data.</text>
</comment>
<evidence type="ECO:0000313" key="4">
    <source>
        <dbReference type="Proteomes" id="UP001165060"/>
    </source>
</evidence>
<feature type="coiled-coil region" evidence="1">
    <location>
        <begin position="148"/>
        <end position="211"/>
    </location>
</feature>
<dbReference type="PANTHER" id="PTHR11319:SF35">
    <property type="entry name" value="OUTER MEMBRANE PROTEIN PMPC-RELATED"/>
    <property type="match status" value="1"/>
</dbReference>
<gene>
    <name evidence="3" type="ORF">TeGR_g11125</name>
</gene>
<name>A0ABQ6MGV6_9STRA</name>
<accession>A0ABQ6MGV6</accession>
<reference evidence="3 4" key="1">
    <citation type="journal article" date="2023" name="Commun. Biol.">
        <title>Genome analysis of Parmales, the sister group of diatoms, reveals the evolutionary specialization of diatoms from phago-mixotrophs to photoautotrophs.</title>
        <authorList>
            <person name="Ban H."/>
            <person name="Sato S."/>
            <person name="Yoshikawa S."/>
            <person name="Yamada K."/>
            <person name="Nakamura Y."/>
            <person name="Ichinomiya M."/>
            <person name="Sato N."/>
            <person name="Blanc-Mathieu R."/>
            <person name="Endo H."/>
            <person name="Kuwata A."/>
            <person name="Ogata H."/>
        </authorList>
    </citation>
    <scope>NUCLEOTIDE SEQUENCE [LARGE SCALE GENOMIC DNA]</scope>
</reference>
<organism evidence="3 4">
    <name type="scientific">Tetraparma gracilis</name>
    <dbReference type="NCBI Taxonomy" id="2962635"/>
    <lineage>
        <taxon>Eukaryota</taxon>
        <taxon>Sar</taxon>
        <taxon>Stramenopiles</taxon>
        <taxon>Ochrophyta</taxon>
        <taxon>Bolidophyceae</taxon>
        <taxon>Parmales</taxon>
        <taxon>Triparmaceae</taxon>
        <taxon>Tetraparma</taxon>
    </lineage>
</organism>
<feature type="non-terminal residue" evidence="3">
    <location>
        <position position="1"/>
    </location>
</feature>
<proteinExistence type="predicted"/>
<keyword evidence="1" id="KW-0175">Coiled coil</keyword>
<dbReference type="EMBL" id="BRYB01000245">
    <property type="protein sequence ID" value="GMI26089.1"/>
    <property type="molecule type" value="Genomic_DNA"/>
</dbReference>